<dbReference type="Gene3D" id="2.60.40.10">
    <property type="entry name" value="Immunoglobulins"/>
    <property type="match status" value="1"/>
</dbReference>
<dbReference type="PROSITE" id="PS50017">
    <property type="entry name" value="DEATH_DOMAIN"/>
    <property type="match status" value="1"/>
</dbReference>
<dbReference type="EMBL" id="FMYP01000119">
    <property type="protein sequence ID" value="SDD26750.1"/>
    <property type="molecule type" value="Genomic_DNA"/>
</dbReference>
<dbReference type="InterPro" id="IPR013783">
    <property type="entry name" value="Ig-like_fold"/>
</dbReference>
<dbReference type="AlphaFoldDB" id="A0A1G6TCE6"/>
<feature type="domain" description="Death" evidence="2">
    <location>
        <begin position="315"/>
        <end position="356"/>
    </location>
</feature>
<evidence type="ECO:0000256" key="1">
    <source>
        <dbReference type="SAM" id="MobiDB-lite"/>
    </source>
</evidence>
<proteinExistence type="predicted"/>
<dbReference type="InterPro" id="IPR011871">
    <property type="entry name" value="Fib_succ_major"/>
</dbReference>
<keyword evidence="5" id="KW-1185">Reference proteome</keyword>
<feature type="non-terminal residue" evidence="4">
    <location>
        <position position="356"/>
    </location>
</feature>
<dbReference type="InterPro" id="IPR000488">
    <property type="entry name" value="Death_dom"/>
</dbReference>
<evidence type="ECO:0000259" key="2">
    <source>
        <dbReference type="PROSITE" id="PS50017"/>
    </source>
</evidence>
<feature type="region of interest" description="Disordered" evidence="1">
    <location>
        <begin position="334"/>
        <end position="356"/>
    </location>
</feature>
<evidence type="ECO:0000313" key="4">
    <source>
        <dbReference type="EMBL" id="SDD26750.1"/>
    </source>
</evidence>
<evidence type="ECO:0000259" key="3">
    <source>
        <dbReference type="PROSITE" id="PS50853"/>
    </source>
</evidence>
<organism evidence="4 5">
    <name type="scientific">Williamwhitmania taraxaci</name>
    <dbReference type="NCBI Taxonomy" id="1640674"/>
    <lineage>
        <taxon>Bacteria</taxon>
        <taxon>Pseudomonadati</taxon>
        <taxon>Bacteroidota</taxon>
        <taxon>Bacteroidia</taxon>
        <taxon>Bacteroidales</taxon>
        <taxon>Williamwhitmaniaceae</taxon>
        <taxon>Williamwhitmania</taxon>
    </lineage>
</organism>
<protein>
    <submittedName>
        <fullName evidence="4">Major paralogous domain-containing protein</fullName>
    </submittedName>
</protein>
<dbReference type="PROSITE" id="PS50853">
    <property type="entry name" value="FN3"/>
    <property type="match status" value="1"/>
</dbReference>
<dbReference type="InterPro" id="IPR036116">
    <property type="entry name" value="FN3_sf"/>
</dbReference>
<accession>A0A1G6TCE6</accession>
<dbReference type="PROSITE" id="PS51257">
    <property type="entry name" value="PROKAR_LIPOPROTEIN"/>
    <property type="match status" value="1"/>
</dbReference>
<dbReference type="GO" id="GO:0007165">
    <property type="term" value="P:signal transduction"/>
    <property type="evidence" value="ECO:0007669"/>
    <property type="project" value="InterPro"/>
</dbReference>
<dbReference type="Proteomes" id="UP000199452">
    <property type="component" value="Unassembled WGS sequence"/>
</dbReference>
<dbReference type="CDD" id="cd00063">
    <property type="entry name" value="FN3"/>
    <property type="match status" value="1"/>
</dbReference>
<dbReference type="InterPro" id="IPR003961">
    <property type="entry name" value="FN3_dom"/>
</dbReference>
<evidence type="ECO:0000313" key="5">
    <source>
        <dbReference type="Proteomes" id="UP000199452"/>
    </source>
</evidence>
<dbReference type="Pfam" id="PF09603">
    <property type="entry name" value="Fib_succ_major"/>
    <property type="match status" value="1"/>
</dbReference>
<feature type="domain" description="Fibronectin type-III" evidence="3">
    <location>
        <begin position="30"/>
        <end position="143"/>
    </location>
</feature>
<gene>
    <name evidence="4" type="ORF">SAMN05216323_11191</name>
</gene>
<dbReference type="SUPFAM" id="SSF49265">
    <property type="entry name" value="Fibronectin type III"/>
    <property type="match status" value="1"/>
</dbReference>
<name>A0A1G6TCE6_9BACT</name>
<dbReference type="NCBIfam" id="TIGR02145">
    <property type="entry name" value="Fib_succ_major"/>
    <property type="match status" value="1"/>
</dbReference>
<reference evidence="4 5" key="1">
    <citation type="submission" date="2016-09" db="EMBL/GenBank/DDBJ databases">
        <authorList>
            <person name="Capua I."/>
            <person name="De Benedictis P."/>
            <person name="Joannis T."/>
            <person name="Lombin L.H."/>
            <person name="Cattoli G."/>
        </authorList>
    </citation>
    <scope>NUCLEOTIDE SEQUENCE [LARGE SCALE GENOMIC DNA]</scope>
    <source>
        <strain evidence="4 5">A7P-90m</strain>
    </source>
</reference>
<sequence length="356" mass="39409">MIMKKIELAIALALLLLVASCKKEIELNRLPSVPVLLEPQNGMIAGSGNVILKWQASQDAEGDDIQYVVSISNDSISWTTVEVGEATLFRVLASSSYETFSLKKGGKYYWKVKAENSFFPEKPEQEVGESVSSTFYFYTTPPGVSALRDSSGSEFVNLYWTDPDNLDHVEITFEPKVASISQPIKVNAGAAKIEMKGFENGIVYNFSVKAYDKLGHISDANTIRSMPLALTLVHDADFNIYSTVKIGTQTWVRENLRTTKWQDGTDMKYADGDLMYQTGSKSDIYGLYYSSHAAAGGLAGNKNPSPYGYHIPTDEEWKTLERYLGMSEEDINKYGHDNGRGSEAIGNSLKSKTGWS</sequence>
<dbReference type="STRING" id="1640674.SAMN05216323_11191"/>